<evidence type="ECO:0000313" key="1">
    <source>
        <dbReference type="EMBL" id="GFO07947.1"/>
    </source>
</evidence>
<organism evidence="1 2">
    <name type="scientific">Plakobranchus ocellatus</name>
    <dbReference type="NCBI Taxonomy" id="259542"/>
    <lineage>
        <taxon>Eukaryota</taxon>
        <taxon>Metazoa</taxon>
        <taxon>Spiralia</taxon>
        <taxon>Lophotrochozoa</taxon>
        <taxon>Mollusca</taxon>
        <taxon>Gastropoda</taxon>
        <taxon>Heterobranchia</taxon>
        <taxon>Euthyneura</taxon>
        <taxon>Panpulmonata</taxon>
        <taxon>Sacoglossa</taxon>
        <taxon>Placobranchoidea</taxon>
        <taxon>Plakobranchidae</taxon>
        <taxon>Plakobranchus</taxon>
    </lineage>
</organism>
<dbReference type="AlphaFoldDB" id="A0AAV4ALY7"/>
<evidence type="ECO:0008006" key="3">
    <source>
        <dbReference type="Google" id="ProtNLM"/>
    </source>
</evidence>
<dbReference type="EMBL" id="BLXT01003924">
    <property type="protein sequence ID" value="GFO07947.1"/>
    <property type="molecule type" value="Genomic_DNA"/>
</dbReference>
<gene>
    <name evidence="1" type="ORF">PoB_003445200</name>
</gene>
<keyword evidence="2" id="KW-1185">Reference proteome</keyword>
<protein>
    <recommendedName>
        <fullName evidence="3">C-type lectin domain-containing protein</fullName>
    </recommendedName>
</protein>
<dbReference type="SUPFAM" id="SSF56436">
    <property type="entry name" value="C-type lectin-like"/>
    <property type="match status" value="1"/>
</dbReference>
<name>A0AAV4ALY7_9GAST</name>
<dbReference type="Gene3D" id="3.10.100.10">
    <property type="entry name" value="Mannose-Binding Protein A, subunit A"/>
    <property type="match status" value="1"/>
</dbReference>
<dbReference type="InterPro" id="IPR016187">
    <property type="entry name" value="CTDL_fold"/>
</dbReference>
<dbReference type="Proteomes" id="UP000735302">
    <property type="component" value="Unassembled WGS sequence"/>
</dbReference>
<proteinExistence type="predicted"/>
<comment type="caution">
    <text evidence="1">The sequence shown here is derived from an EMBL/GenBank/DDBJ whole genome shotgun (WGS) entry which is preliminary data.</text>
</comment>
<accession>A0AAV4ALY7</accession>
<evidence type="ECO:0000313" key="2">
    <source>
        <dbReference type="Proteomes" id="UP000735302"/>
    </source>
</evidence>
<sequence length="144" mass="17293">MYEDVPPLSTMKEDECQYTHWEYPSYANWHRNVTKEDCAGIMKKDKQRAWWYPYDCSSSLRYICERPPPPQCYHQGKAYTQGSKLSLHDRCGNPHTCFRSTWIFSIDQCRWNGTCLNLYEIRDGLTCIMNKRNRPEMTNFRKGW</sequence>
<dbReference type="InterPro" id="IPR016186">
    <property type="entry name" value="C-type_lectin-like/link_sf"/>
</dbReference>
<reference evidence="1 2" key="1">
    <citation type="journal article" date="2021" name="Elife">
        <title>Chloroplast acquisition without the gene transfer in kleptoplastic sea slugs, Plakobranchus ocellatus.</title>
        <authorList>
            <person name="Maeda T."/>
            <person name="Takahashi S."/>
            <person name="Yoshida T."/>
            <person name="Shimamura S."/>
            <person name="Takaki Y."/>
            <person name="Nagai Y."/>
            <person name="Toyoda A."/>
            <person name="Suzuki Y."/>
            <person name="Arimoto A."/>
            <person name="Ishii H."/>
            <person name="Satoh N."/>
            <person name="Nishiyama T."/>
            <person name="Hasebe M."/>
            <person name="Maruyama T."/>
            <person name="Minagawa J."/>
            <person name="Obokata J."/>
            <person name="Shigenobu S."/>
        </authorList>
    </citation>
    <scope>NUCLEOTIDE SEQUENCE [LARGE SCALE GENOMIC DNA]</scope>
</reference>